<keyword evidence="5" id="KW-0812">Transmembrane</keyword>
<accession>A0ABX5Y1Z5</accession>
<evidence type="ECO:0000256" key="3">
    <source>
        <dbReference type="ARBA" id="ARBA00023180"/>
    </source>
</evidence>
<dbReference type="InterPro" id="IPR039005">
    <property type="entry name" value="CSPG_rpt"/>
</dbReference>
<dbReference type="PANTHER" id="PTHR45739">
    <property type="entry name" value="MATRIX PROTEIN, PUTATIVE-RELATED"/>
    <property type="match status" value="1"/>
</dbReference>
<dbReference type="PROSITE" id="PS51854">
    <property type="entry name" value="CSPG"/>
    <property type="match status" value="1"/>
</dbReference>
<feature type="compositionally biased region" description="Basic and acidic residues" evidence="4">
    <location>
        <begin position="451"/>
        <end position="466"/>
    </location>
</feature>
<dbReference type="RefSeq" id="WP_145220473.1">
    <property type="nucleotide sequence ID" value="NZ_CP036432.1"/>
</dbReference>
<keyword evidence="1" id="KW-0732">Signal</keyword>
<keyword evidence="2" id="KW-0677">Repeat</keyword>
<dbReference type="Pfam" id="PF17963">
    <property type="entry name" value="Big_9"/>
    <property type="match status" value="1"/>
</dbReference>
<dbReference type="PROSITE" id="PS50268">
    <property type="entry name" value="CADHERIN_2"/>
    <property type="match status" value="1"/>
</dbReference>
<feature type="transmembrane region" description="Helical" evidence="5">
    <location>
        <begin position="529"/>
        <end position="550"/>
    </location>
</feature>
<dbReference type="EMBL" id="CP036432">
    <property type="protein sequence ID" value="QDV88279.1"/>
    <property type="molecule type" value="Genomic_DNA"/>
</dbReference>
<feature type="region of interest" description="Disordered" evidence="4">
    <location>
        <begin position="376"/>
        <end position="466"/>
    </location>
</feature>
<evidence type="ECO:0000259" key="6">
    <source>
        <dbReference type="PROSITE" id="PS50268"/>
    </source>
</evidence>
<dbReference type="InterPro" id="IPR015919">
    <property type="entry name" value="Cadherin-like_sf"/>
</dbReference>
<dbReference type="Gene3D" id="2.60.40.60">
    <property type="entry name" value="Cadherins"/>
    <property type="match status" value="1"/>
</dbReference>
<dbReference type="Pfam" id="PF00028">
    <property type="entry name" value="Cadherin"/>
    <property type="match status" value="1"/>
</dbReference>
<evidence type="ECO:0000313" key="7">
    <source>
        <dbReference type="EMBL" id="QDV88279.1"/>
    </source>
</evidence>
<organism evidence="7 8">
    <name type="scientific">Stieleria magnilauensis</name>
    <dbReference type="NCBI Taxonomy" id="2527963"/>
    <lineage>
        <taxon>Bacteria</taxon>
        <taxon>Pseudomonadati</taxon>
        <taxon>Planctomycetota</taxon>
        <taxon>Planctomycetia</taxon>
        <taxon>Pirellulales</taxon>
        <taxon>Pirellulaceae</taxon>
        <taxon>Stieleria</taxon>
    </lineage>
</organism>
<sequence length="597" mass="61384">MNTFLDTPANIQYLHGTPHTFGNDADTIQVVVNDGGNTGSGGGTDQTIGTVNVDITAVNDSPNLATNLGMTVAEGATGTAITPGMLSGSDVDDASTGLTYTVTDAVDNGTLTLAGFGTLTLGDTFTQADLDNGDVTYSHDDSETIGDSFGFTLADGGEDGASAIAGTFTITVTPVNDNAISAIADVDSSANSVAEDAVIGTTVGITALASDADAGASVTYSLDDDAGGRFSIDTTTGIVRVAGALDHETSASETITIRATSSDGSTTTLTNSIAVTDVNEAPAATGEAFTVTIGETLSVGVAGVIFNDTDIDGDALAIVLVTAPTNGTFSLAPGGSFTYTPNAGFFGQDSFFYRVTDGALSSNIAQVVLEVPVAAPATGPSNPLPSNEVVEDDTPDSETLTESESESEYETETENAADESETSESTDDGGSSSAVAVPLASPMQAGVGERPSNEAAERAAAERTADELAESEQRFLASYTTVRNSANFVLSYSPELEQLERLLQQDLQQAIVWTQWDDYQEQEQSPVTVVVGAAGAGMSVFSIGYVFWALRGGALMSVFASSLPAWRFIDPIAMLSAYRSSQLTSDEGLESLLSRRE</sequence>
<dbReference type="Proteomes" id="UP000318081">
    <property type="component" value="Chromosome"/>
</dbReference>
<dbReference type="SUPFAM" id="SSF49313">
    <property type="entry name" value="Cadherin-like"/>
    <property type="match status" value="1"/>
</dbReference>
<evidence type="ECO:0000256" key="1">
    <source>
        <dbReference type="ARBA" id="ARBA00022729"/>
    </source>
</evidence>
<dbReference type="InterPro" id="IPR002126">
    <property type="entry name" value="Cadherin-like_dom"/>
</dbReference>
<dbReference type="PANTHER" id="PTHR45739:SF1">
    <property type="entry name" value="EXTRACELLULAR MATRIX ORGANIZING PROTEIN FRAS1"/>
    <property type="match status" value="1"/>
</dbReference>
<dbReference type="CDD" id="cd11304">
    <property type="entry name" value="Cadherin_repeat"/>
    <property type="match status" value="1"/>
</dbReference>
<dbReference type="SMART" id="SM00112">
    <property type="entry name" value="CA"/>
    <property type="match status" value="1"/>
</dbReference>
<feature type="compositionally biased region" description="Acidic residues" evidence="4">
    <location>
        <begin position="389"/>
        <end position="427"/>
    </location>
</feature>
<dbReference type="Gene3D" id="2.60.40.3440">
    <property type="match status" value="1"/>
</dbReference>
<gene>
    <name evidence="7" type="ORF">TBK1r_73110</name>
</gene>
<dbReference type="Pfam" id="PF16184">
    <property type="entry name" value="Cadherin_3"/>
    <property type="match status" value="1"/>
</dbReference>
<evidence type="ECO:0000256" key="4">
    <source>
        <dbReference type="SAM" id="MobiDB-lite"/>
    </source>
</evidence>
<reference evidence="7 8" key="1">
    <citation type="submission" date="2019-02" db="EMBL/GenBank/DDBJ databases">
        <title>Deep-cultivation of Planctomycetes and their phenomic and genomic characterization uncovers novel biology.</title>
        <authorList>
            <person name="Wiegand S."/>
            <person name="Jogler M."/>
            <person name="Boedeker C."/>
            <person name="Pinto D."/>
            <person name="Vollmers J."/>
            <person name="Rivas-Marin E."/>
            <person name="Kohn T."/>
            <person name="Peeters S.H."/>
            <person name="Heuer A."/>
            <person name="Rast P."/>
            <person name="Oberbeckmann S."/>
            <person name="Bunk B."/>
            <person name="Jeske O."/>
            <person name="Meyerdierks A."/>
            <person name="Storesund J.E."/>
            <person name="Kallscheuer N."/>
            <person name="Luecker S."/>
            <person name="Lage O.M."/>
            <person name="Pohl T."/>
            <person name="Merkel B.J."/>
            <person name="Hornburger P."/>
            <person name="Mueller R.-W."/>
            <person name="Bruemmer F."/>
            <person name="Labrenz M."/>
            <person name="Spormann A.M."/>
            <person name="Op den Camp H."/>
            <person name="Overmann J."/>
            <person name="Amann R."/>
            <person name="Jetten M.S.M."/>
            <person name="Mascher T."/>
            <person name="Medema M.H."/>
            <person name="Devos D.P."/>
            <person name="Kaster A.-K."/>
            <person name="Ovreas L."/>
            <person name="Rohde M."/>
            <person name="Galperin M.Y."/>
            <person name="Jogler C."/>
        </authorList>
    </citation>
    <scope>NUCLEOTIDE SEQUENCE [LARGE SCALE GENOMIC DNA]</scope>
    <source>
        <strain evidence="7 8">TBK1r</strain>
    </source>
</reference>
<name>A0ABX5Y1Z5_9BACT</name>
<keyword evidence="3" id="KW-0325">Glycoprotein</keyword>
<evidence type="ECO:0000256" key="5">
    <source>
        <dbReference type="SAM" id="Phobius"/>
    </source>
</evidence>
<feature type="compositionally biased region" description="Low complexity" evidence="4">
    <location>
        <begin position="428"/>
        <end position="442"/>
    </location>
</feature>
<dbReference type="InterPro" id="IPR051561">
    <property type="entry name" value="FRAS1_ECM"/>
</dbReference>
<feature type="domain" description="Cadherin" evidence="6">
    <location>
        <begin position="192"/>
        <end position="284"/>
    </location>
</feature>
<evidence type="ECO:0000313" key="8">
    <source>
        <dbReference type="Proteomes" id="UP000318081"/>
    </source>
</evidence>
<evidence type="ECO:0000256" key="2">
    <source>
        <dbReference type="ARBA" id="ARBA00022737"/>
    </source>
</evidence>
<keyword evidence="5" id="KW-1133">Transmembrane helix</keyword>
<proteinExistence type="predicted"/>
<protein>
    <submittedName>
        <fullName evidence="7">Cadherin domain protein</fullName>
    </submittedName>
</protein>
<keyword evidence="8" id="KW-1185">Reference proteome</keyword>
<keyword evidence="5" id="KW-0472">Membrane</keyword>